<dbReference type="OrthoDB" id="9102094at2"/>
<organism evidence="1 2">
    <name type="scientific">Paraburkholderia terrae</name>
    <dbReference type="NCBI Taxonomy" id="311230"/>
    <lineage>
        <taxon>Bacteria</taxon>
        <taxon>Pseudomonadati</taxon>
        <taxon>Pseudomonadota</taxon>
        <taxon>Betaproteobacteria</taxon>
        <taxon>Burkholderiales</taxon>
        <taxon>Burkholderiaceae</taxon>
        <taxon>Paraburkholderia</taxon>
    </lineage>
</organism>
<name>A0A2I8ER89_9BURK</name>
<evidence type="ECO:0000313" key="1">
    <source>
        <dbReference type="EMBL" id="AUT61902.1"/>
    </source>
</evidence>
<proteinExistence type="predicted"/>
<sequence length="101" mass="11486">MKLLISGLPQKASLDEVKALVFRYSHADCRDIELVGEADEHPAALIAIKGANWTTLNYIRRRLHGMYWHRCRLSVQVLSFWDVSEAAEARRQTRTALPGPV</sequence>
<dbReference type="RefSeq" id="WP_007586072.1">
    <property type="nucleotide sequence ID" value="NZ_AP025257.1"/>
</dbReference>
<gene>
    <name evidence="1" type="ORF">C2L65_19630</name>
</gene>
<dbReference type="EMBL" id="CP026112">
    <property type="protein sequence ID" value="AUT61902.1"/>
    <property type="molecule type" value="Genomic_DNA"/>
</dbReference>
<reference evidence="1 2" key="1">
    <citation type="submission" date="2018-01" db="EMBL/GenBank/DDBJ databases">
        <title>Species boundaries and ecological features among Paraburkholderia terrae DSMZ17804T, P. hospita DSMZ17164T and P. caribensis DSMZ13236T.</title>
        <authorList>
            <person name="Pratama A.A."/>
        </authorList>
    </citation>
    <scope>NUCLEOTIDE SEQUENCE [LARGE SCALE GENOMIC DNA]</scope>
    <source>
        <strain evidence="1 2">DSM 17804</strain>
    </source>
</reference>
<evidence type="ECO:0008006" key="3">
    <source>
        <dbReference type="Google" id="ProtNLM"/>
    </source>
</evidence>
<accession>A0A2I8ER89</accession>
<dbReference type="AlphaFoldDB" id="A0A2I8ER89"/>
<dbReference type="KEGG" id="pter:C2L65_19630"/>
<dbReference type="GeneID" id="55532325"/>
<dbReference type="Proteomes" id="UP000243502">
    <property type="component" value="Chromosome 2"/>
</dbReference>
<evidence type="ECO:0000313" key="2">
    <source>
        <dbReference type="Proteomes" id="UP000243502"/>
    </source>
</evidence>
<protein>
    <recommendedName>
        <fullName evidence="3">RNA-binding protein</fullName>
    </recommendedName>
</protein>